<name>A0A160IQM2_9BACL</name>
<reference evidence="1 2" key="1">
    <citation type="submission" date="2016-04" db="EMBL/GenBank/DDBJ databases">
        <title>Complete genome sequence of Fictibacillus phosphorivorans G25-29, a strain toxic to nematodes.</title>
        <authorList>
            <person name="Zheng Z."/>
        </authorList>
    </citation>
    <scope>NUCLEOTIDE SEQUENCE [LARGE SCALE GENOMIC DNA]</scope>
    <source>
        <strain evidence="1 2">G25-29</strain>
    </source>
</reference>
<dbReference type="EMBL" id="CP015378">
    <property type="protein sequence ID" value="ANC78768.1"/>
    <property type="molecule type" value="Genomic_DNA"/>
</dbReference>
<dbReference type="RefSeq" id="WP_066398429.1">
    <property type="nucleotide sequence ID" value="NZ_CP015378.1"/>
</dbReference>
<dbReference type="OrthoDB" id="2455619at2"/>
<keyword evidence="2" id="KW-1185">Reference proteome</keyword>
<protein>
    <submittedName>
        <fullName evidence="1">Uncharacterized protein</fullName>
    </submittedName>
</protein>
<gene>
    <name evidence="1" type="ORF">ABE65_018970</name>
</gene>
<dbReference type="STRING" id="1221500.ABE65_018970"/>
<organism evidence="1 2">
    <name type="scientific">Fictibacillus phosphorivorans</name>
    <dbReference type="NCBI Taxonomy" id="1221500"/>
    <lineage>
        <taxon>Bacteria</taxon>
        <taxon>Bacillati</taxon>
        <taxon>Bacillota</taxon>
        <taxon>Bacilli</taxon>
        <taxon>Bacillales</taxon>
        <taxon>Fictibacillaceae</taxon>
        <taxon>Fictibacillus</taxon>
    </lineage>
</organism>
<sequence length="96" mass="10689">MKEIKIQYGSVEHSLNQFRTAIQGFKPSINVRDDGKNSLETMDELVEVSQLMEQLFTNYVSLLQKSAVMSENAVESMRETDAEVSSTISSGKGVVK</sequence>
<accession>A0A160IQM2</accession>
<dbReference type="AlphaFoldDB" id="A0A160IQM2"/>
<dbReference type="Pfam" id="PF17279">
    <property type="entry name" value="DUF5344"/>
    <property type="match status" value="1"/>
</dbReference>
<dbReference type="InterPro" id="IPR046318">
    <property type="entry name" value="DUF5344"/>
</dbReference>
<proteinExistence type="predicted"/>
<dbReference type="Proteomes" id="UP000076623">
    <property type="component" value="Chromosome"/>
</dbReference>
<evidence type="ECO:0000313" key="1">
    <source>
        <dbReference type="EMBL" id="ANC78768.1"/>
    </source>
</evidence>
<evidence type="ECO:0000313" key="2">
    <source>
        <dbReference type="Proteomes" id="UP000076623"/>
    </source>
</evidence>
<dbReference type="KEGG" id="fpn:ABE65_018970"/>